<evidence type="ECO:0000313" key="1">
    <source>
        <dbReference type="EMBL" id="CDW40562.1"/>
    </source>
</evidence>
<organism evidence="1">
    <name type="scientific">Lepeophtheirus salmonis</name>
    <name type="common">Salmon louse</name>
    <name type="synonym">Caligus salmonis</name>
    <dbReference type="NCBI Taxonomy" id="72036"/>
    <lineage>
        <taxon>Eukaryota</taxon>
        <taxon>Metazoa</taxon>
        <taxon>Ecdysozoa</taxon>
        <taxon>Arthropoda</taxon>
        <taxon>Crustacea</taxon>
        <taxon>Multicrustacea</taxon>
        <taxon>Hexanauplia</taxon>
        <taxon>Copepoda</taxon>
        <taxon>Siphonostomatoida</taxon>
        <taxon>Caligidae</taxon>
        <taxon>Lepeophtheirus</taxon>
    </lineage>
</organism>
<protein>
    <submittedName>
        <fullName evidence="1">Uncharacterized protein</fullName>
    </submittedName>
</protein>
<dbReference type="AlphaFoldDB" id="A0A0K2URQ9"/>
<accession>A0A0K2URQ9</accession>
<feature type="non-terminal residue" evidence="1">
    <location>
        <position position="1"/>
    </location>
</feature>
<dbReference type="EMBL" id="HACA01023201">
    <property type="protein sequence ID" value="CDW40562.1"/>
    <property type="molecule type" value="Transcribed_RNA"/>
</dbReference>
<name>A0A0K2URQ9_LEPSM</name>
<reference evidence="1" key="1">
    <citation type="submission" date="2014-05" db="EMBL/GenBank/DDBJ databases">
        <authorList>
            <person name="Chronopoulou M."/>
        </authorList>
    </citation>
    <scope>NUCLEOTIDE SEQUENCE</scope>
    <source>
        <tissue evidence="1">Whole organism</tissue>
    </source>
</reference>
<sequence length="101" mass="12006">YTLLNENILPLYGKFRMIDQNLIPYVKDIKLLYKSKIYQIIFISQLNNNAVQLESHLCSFIHLCSCHAHGLRSTERERWKEKYSIRKRTCQGPNEFNLSSK</sequence>
<proteinExistence type="predicted"/>